<name>A0ABV2F175_9BACL</name>
<protein>
    <submittedName>
        <fullName evidence="4">Glucosamine-6-phosphate deaminase</fullName>
        <ecNumber evidence="4">3.5.99.6</ecNumber>
    </submittedName>
</protein>
<accession>A0ABV2F175</accession>
<gene>
    <name evidence="4" type="ORF">ABID47_002142</name>
</gene>
<dbReference type="RefSeq" id="WP_354496487.1">
    <property type="nucleotide sequence ID" value="NZ_JBEPLV010000002.1"/>
</dbReference>
<proteinExistence type="predicted"/>
<dbReference type="SUPFAM" id="SSF100950">
    <property type="entry name" value="NagB/RpiA/CoA transferase-like"/>
    <property type="match status" value="1"/>
</dbReference>
<dbReference type="InterPro" id="IPR004547">
    <property type="entry name" value="Glucosamine6P_isomerase"/>
</dbReference>
<evidence type="ECO:0000313" key="4">
    <source>
        <dbReference type="EMBL" id="MET3545531.1"/>
    </source>
</evidence>
<keyword evidence="5" id="KW-1185">Reference proteome</keyword>
<dbReference type="InterPro" id="IPR037171">
    <property type="entry name" value="NagB/RpiA_transferase-like"/>
</dbReference>
<dbReference type="EC" id="3.5.99.6" evidence="4"/>
<comment type="caution">
    <text evidence="4">The sequence shown here is derived from an EMBL/GenBank/DDBJ whole genome shotgun (WGS) entry which is preliminary data.</text>
</comment>
<dbReference type="EMBL" id="JBEPLV010000002">
    <property type="protein sequence ID" value="MET3545531.1"/>
    <property type="molecule type" value="Genomic_DNA"/>
</dbReference>
<evidence type="ECO:0000313" key="5">
    <source>
        <dbReference type="Proteomes" id="UP001549098"/>
    </source>
</evidence>
<keyword evidence="2" id="KW-0119">Carbohydrate metabolism</keyword>
<feature type="domain" description="Glucosamine/galactosamine-6-phosphate isomerase" evidence="3">
    <location>
        <begin position="11"/>
        <end position="225"/>
    </location>
</feature>
<dbReference type="PROSITE" id="PS01161">
    <property type="entry name" value="GLC_GALNAC_ISOMERASE"/>
    <property type="match status" value="1"/>
</dbReference>
<dbReference type="Gene3D" id="3.40.50.1360">
    <property type="match status" value="1"/>
</dbReference>
<evidence type="ECO:0000256" key="1">
    <source>
        <dbReference type="ARBA" id="ARBA00022801"/>
    </source>
</evidence>
<organism evidence="4 5">
    <name type="scientific">Paenibacillus favisporus</name>
    <dbReference type="NCBI Taxonomy" id="221028"/>
    <lineage>
        <taxon>Bacteria</taxon>
        <taxon>Bacillati</taxon>
        <taxon>Bacillota</taxon>
        <taxon>Bacilli</taxon>
        <taxon>Bacillales</taxon>
        <taxon>Paenibacillaceae</taxon>
        <taxon>Paenibacillus</taxon>
    </lineage>
</organism>
<evidence type="ECO:0000259" key="3">
    <source>
        <dbReference type="Pfam" id="PF01182"/>
    </source>
</evidence>
<evidence type="ECO:0000256" key="2">
    <source>
        <dbReference type="ARBA" id="ARBA00023277"/>
    </source>
</evidence>
<dbReference type="Proteomes" id="UP001549098">
    <property type="component" value="Unassembled WGS sequence"/>
</dbReference>
<sequence length="241" mass="26703">MKTHIARNYHEMSSQAAELIIHQIKQKPDSLVCFAAGNTPLGTFSCLVEAVRQGRLSLDQCKFISLDEWVGLGASDEGSCRETMDRHLFEPCGIKEQNIHFFNGTSNDLEAECKAMDDFIGAHGTIDLLLLGVGMNGHLGFNEPYADFEGYSYVTDLDSTTKQVSVKYFPDHKDVQKGITLGIKHLMQAGTVILIADGDKKADIMRKALKHEVTSEIPVTVLQRHPNVYVYMDEAAAALVR</sequence>
<dbReference type="GO" id="GO:0004342">
    <property type="term" value="F:glucosamine-6-phosphate deaminase activity"/>
    <property type="evidence" value="ECO:0007669"/>
    <property type="project" value="UniProtKB-EC"/>
</dbReference>
<dbReference type="InterPro" id="IPR018321">
    <property type="entry name" value="Glucosamine6P_isomerase_CS"/>
</dbReference>
<dbReference type="CDD" id="cd01399">
    <property type="entry name" value="GlcN6P_deaminase"/>
    <property type="match status" value="1"/>
</dbReference>
<keyword evidence="1 4" id="KW-0378">Hydrolase</keyword>
<dbReference type="PANTHER" id="PTHR11280">
    <property type="entry name" value="GLUCOSAMINE-6-PHOSPHATE ISOMERASE"/>
    <property type="match status" value="1"/>
</dbReference>
<dbReference type="PANTHER" id="PTHR11280:SF5">
    <property type="entry name" value="GLUCOSAMINE-6-PHOSPHATE ISOMERASE"/>
    <property type="match status" value="1"/>
</dbReference>
<reference evidence="4 5" key="1">
    <citation type="submission" date="2024-06" db="EMBL/GenBank/DDBJ databases">
        <title>Genomic Encyclopedia of Type Strains, Phase IV (KMG-IV): sequencing the most valuable type-strain genomes for metagenomic binning, comparative biology and taxonomic classification.</title>
        <authorList>
            <person name="Goeker M."/>
        </authorList>
    </citation>
    <scope>NUCLEOTIDE SEQUENCE [LARGE SCALE GENOMIC DNA]</scope>
    <source>
        <strain evidence="4 5">DSM 17253</strain>
    </source>
</reference>
<dbReference type="InterPro" id="IPR006148">
    <property type="entry name" value="Glc/Gal-6P_isomerase"/>
</dbReference>
<dbReference type="Pfam" id="PF01182">
    <property type="entry name" value="Glucosamine_iso"/>
    <property type="match status" value="1"/>
</dbReference>